<proteinExistence type="predicted"/>
<organism evidence="1 2">
    <name type="scientific">Rhizobium mongolense</name>
    <dbReference type="NCBI Taxonomy" id="57676"/>
    <lineage>
        <taxon>Bacteria</taxon>
        <taxon>Pseudomonadati</taxon>
        <taxon>Pseudomonadota</taxon>
        <taxon>Alphaproteobacteria</taxon>
        <taxon>Hyphomicrobiales</taxon>
        <taxon>Rhizobiaceae</taxon>
        <taxon>Rhizobium/Agrobacterium group</taxon>
        <taxon>Rhizobium</taxon>
    </lineage>
</organism>
<reference evidence="1 2" key="1">
    <citation type="submission" date="2020-08" db="EMBL/GenBank/DDBJ databases">
        <title>Genomic Encyclopedia of Type Strains, Phase IV (KMG-V): Genome sequencing to study the core and pangenomes of soil and plant-associated prokaryotes.</title>
        <authorList>
            <person name="Whitman W."/>
        </authorList>
    </citation>
    <scope>NUCLEOTIDE SEQUENCE [LARGE SCALE GENOMIC DNA]</scope>
    <source>
        <strain evidence="1 2">SEMIA 402</strain>
    </source>
</reference>
<dbReference type="Gene3D" id="3.60.21.10">
    <property type="match status" value="1"/>
</dbReference>
<dbReference type="Proteomes" id="UP000533641">
    <property type="component" value="Unassembled WGS sequence"/>
</dbReference>
<comment type="caution">
    <text evidence="1">The sequence shown here is derived from an EMBL/GenBank/DDBJ whole genome shotgun (WGS) entry which is preliminary data.</text>
</comment>
<sequence>MPLQIQKIWITDRFENVSYEPTERTGTLSSTTGFCRFLVRETDAPCLEKARADIARRWLFAGHFDSGRGRSIVPFMIYFTSDTHFADPRVLRIDRRPFPDMAEHDVALIRNWNAIVGKDDDIWHLGDFMSAKGGDCDQLLSILNGRKHLIIGNCDPETTTKAENWTSVQHYAELVTDEHLLVLCHFPFRTWHKMGKNSINLHGHSHGRLKPMPRQYDVGVDARALRPVTLAQLLSLP</sequence>
<gene>
    <name evidence="1" type="ORF">GGE12_005323</name>
</gene>
<protein>
    <submittedName>
        <fullName evidence="1">Calcineurin-like phosphoesterase family protein</fullName>
    </submittedName>
</protein>
<dbReference type="EMBL" id="JACIGM010000013">
    <property type="protein sequence ID" value="MBB4277516.1"/>
    <property type="molecule type" value="Genomic_DNA"/>
</dbReference>
<dbReference type="AlphaFoldDB" id="A0A7W6RSY0"/>
<evidence type="ECO:0000313" key="2">
    <source>
        <dbReference type="Proteomes" id="UP000533641"/>
    </source>
</evidence>
<dbReference type="InterPro" id="IPR029052">
    <property type="entry name" value="Metallo-depent_PP-like"/>
</dbReference>
<accession>A0A7W6RSY0</accession>
<dbReference type="SUPFAM" id="SSF56300">
    <property type="entry name" value="Metallo-dependent phosphatases"/>
    <property type="match status" value="1"/>
</dbReference>
<name>A0A7W6RSY0_9HYPH</name>
<evidence type="ECO:0000313" key="1">
    <source>
        <dbReference type="EMBL" id="MBB4277516.1"/>
    </source>
</evidence>